<sequence>MSPPCDAFAPRAADPSAEVLDDLRLRVAPGEWWTGASGRRGPLTDDCFGRPYTDADIELALARDPRSGLAERAFIPFTWRACLLWLPEPSRRCSGSGSVISEYPSGRRRER</sequence>
<evidence type="ECO:0000313" key="3">
    <source>
        <dbReference type="Proteomes" id="UP001501251"/>
    </source>
</evidence>
<keyword evidence="3" id="KW-1185">Reference proteome</keyword>
<protein>
    <submittedName>
        <fullName evidence="2">Uncharacterized protein</fullName>
    </submittedName>
</protein>
<gene>
    <name evidence="2" type="ORF">GCM10022252_79450</name>
</gene>
<accession>A0ABP8BPD1</accession>
<proteinExistence type="predicted"/>
<name>A0ABP8BPD1_9ACTN</name>
<evidence type="ECO:0000256" key="1">
    <source>
        <dbReference type="SAM" id="MobiDB-lite"/>
    </source>
</evidence>
<dbReference type="EMBL" id="BAABAQ010000025">
    <property type="protein sequence ID" value="GAA4210941.1"/>
    <property type="molecule type" value="Genomic_DNA"/>
</dbReference>
<comment type="caution">
    <text evidence="2">The sequence shown here is derived from an EMBL/GenBank/DDBJ whole genome shotgun (WGS) entry which is preliminary data.</text>
</comment>
<reference evidence="3" key="1">
    <citation type="journal article" date="2019" name="Int. J. Syst. Evol. Microbiol.">
        <title>The Global Catalogue of Microorganisms (GCM) 10K type strain sequencing project: providing services to taxonomists for standard genome sequencing and annotation.</title>
        <authorList>
            <consortium name="The Broad Institute Genomics Platform"/>
            <consortium name="The Broad Institute Genome Sequencing Center for Infectious Disease"/>
            <person name="Wu L."/>
            <person name="Ma J."/>
        </authorList>
    </citation>
    <scope>NUCLEOTIDE SEQUENCE [LARGE SCALE GENOMIC DNA]</scope>
    <source>
        <strain evidence="3">JCM 17388</strain>
    </source>
</reference>
<dbReference type="Proteomes" id="UP001501251">
    <property type="component" value="Unassembled WGS sequence"/>
</dbReference>
<organism evidence="2 3">
    <name type="scientific">Streptosporangium oxazolinicum</name>
    <dbReference type="NCBI Taxonomy" id="909287"/>
    <lineage>
        <taxon>Bacteria</taxon>
        <taxon>Bacillati</taxon>
        <taxon>Actinomycetota</taxon>
        <taxon>Actinomycetes</taxon>
        <taxon>Streptosporangiales</taxon>
        <taxon>Streptosporangiaceae</taxon>
        <taxon>Streptosporangium</taxon>
    </lineage>
</organism>
<feature type="region of interest" description="Disordered" evidence="1">
    <location>
        <begin position="90"/>
        <end position="111"/>
    </location>
</feature>
<evidence type="ECO:0000313" key="2">
    <source>
        <dbReference type="EMBL" id="GAA4210941.1"/>
    </source>
</evidence>